<dbReference type="PANTHER" id="PTHR23076:SF37">
    <property type="entry name" value="ATP-DEPENDENT ZINC METALLOPROTEASE FTSH 4, MITOCHONDRIAL"/>
    <property type="match status" value="1"/>
</dbReference>
<dbReference type="SMART" id="SM00382">
    <property type="entry name" value="AAA"/>
    <property type="match status" value="1"/>
</dbReference>
<proteinExistence type="inferred from homology"/>
<protein>
    <submittedName>
        <fullName evidence="3">AAA family ATPase</fullName>
    </submittedName>
</protein>
<dbReference type="GO" id="GO:0004222">
    <property type="term" value="F:metalloendopeptidase activity"/>
    <property type="evidence" value="ECO:0007669"/>
    <property type="project" value="InterPro"/>
</dbReference>
<evidence type="ECO:0000313" key="4">
    <source>
        <dbReference type="Proteomes" id="UP000292974"/>
    </source>
</evidence>
<reference evidence="3 4" key="1">
    <citation type="submission" date="2019-02" db="EMBL/GenBank/DDBJ databases">
        <title>The genomic architecture of introgression among sibling species of bacteria.</title>
        <authorList>
            <person name="Cavassim M.I.A."/>
            <person name="Moeskjaer S."/>
            <person name="Moslemi C."/>
            <person name="Fields B."/>
            <person name="Bachmann A."/>
            <person name="Vilhjalmsson B."/>
            <person name="Schierup M.H."/>
            <person name="Young J.P.W."/>
            <person name="Andersen S.U."/>
        </authorList>
    </citation>
    <scope>NUCLEOTIDE SEQUENCE [LARGE SCALE GENOMIC DNA]</scope>
    <source>
        <strain evidence="3 4">SM135B</strain>
    </source>
</reference>
<feature type="domain" description="AAA+ ATPase" evidence="2">
    <location>
        <begin position="254"/>
        <end position="390"/>
    </location>
</feature>
<keyword evidence="1" id="KW-0067">ATP-binding</keyword>
<dbReference type="GO" id="GO:0045037">
    <property type="term" value="P:protein import into chloroplast stroma"/>
    <property type="evidence" value="ECO:0007669"/>
    <property type="project" value="TreeGrafter"/>
</dbReference>
<dbReference type="Gene3D" id="1.20.58.760">
    <property type="entry name" value="Peptidase M41"/>
    <property type="match status" value="1"/>
</dbReference>
<dbReference type="AlphaFoldDB" id="A0A7M3DWK8"/>
<dbReference type="EMBL" id="SIOP01000001">
    <property type="protein sequence ID" value="TAY52960.1"/>
    <property type="molecule type" value="Genomic_DNA"/>
</dbReference>
<sequence length="661" mass="71906">MSKIKRPFKLERFRSLTRDEYFLPATKLTTEAFSLPLLVAFFAVARAMRPLKRSLSQRVTVLIVPAAQMDIFVRAARSFFSYDSKARYGFCVLERAENTQNALAHLGDFPTRDFLFIHSDEMLASFPEVHAIGDFIQAISVPTERHYRNAIKALYGAEPGEYELGLVAQTPWDLLDRVFRPGRSYSLAIDKLRRFASEIPTAAAPTVALKQDASGALRLADMQGYGPAKTWALELARDLKDYRAGRLKWSDIESGATISGPPGTGKTTLVRALAIEADAHLVEASAASWQSQGYLNDFLRAMRDAFAEAAKHAPSILFIDEIDSFGSRSKRETDNGRYMRMAINGLLECLDPKTREGVVVIGATNDWETLDAAIVRSGRLSRKLVVPLPNADDRMAILVQIADLVPTIDEEAALVDLTEGMTGADIEDLVAQAKRKARVADTPLSMKTILSCFPPIIVLSEKYRRSVAVHEAGHALVAAVLGYATLQSVTVRKLMPAGGNGSLGVTSYAFPVLERRNRDFHLGNIAALLGGMAAERVVYGDHADGSGGAASSDLAEATDIATSLVATHGMGSSLIVDPVAVFGNYSGMRNQKPYLLKEIDDILTEQLKRAENIVSENRAPLNAMVAALLENGKLSGEEVGFIISGGRPPRPGPKQIPPPPQ</sequence>
<gene>
    <name evidence="3" type="ORF">ELH90_15650</name>
</gene>
<dbReference type="SUPFAM" id="SSF140990">
    <property type="entry name" value="FtsH protease domain-like"/>
    <property type="match status" value="1"/>
</dbReference>
<name>A0A7M3DWK8_RHILE</name>
<dbReference type="PROSITE" id="PS00674">
    <property type="entry name" value="AAA"/>
    <property type="match status" value="1"/>
</dbReference>
<dbReference type="GO" id="GO:0005524">
    <property type="term" value="F:ATP binding"/>
    <property type="evidence" value="ECO:0007669"/>
    <property type="project" value="UniProtKB-KW"/>
</dbReference>
<dbReference type="SUPFAM" id="SSF52540">
    <property type="entry name" value="P-loop containing nucleoside triphosphate hydrolases"/>
    <property type="match status" value="1"/>
</dbReference>
<accession>A0A7M3DWK8</accession>
<dbReference type="Pfam" id="PF00004">
    <property type="entry name" value="AAA"/>
    <property type="match status" value="1"/>
</dbReference>
<dbReference type="CDD" id="cd19481">
    <property type="entry name" value="RecA-like_protease"/>
    <property type="match status" value="1"/>
</dbReference>
<comment type="caution">
    <text evidence="3">The sequence shown here is derived from an EMBL/GenBank/DDBJ whole genome shotgun (WGS) entry which is preliminary data.</text>
</comment>
<evidence type="ECO:0000313" key="3">
    <source>
        <dbReference type="EMBL" id="TAY52960.1"/>
    </source>
</evidence>
<dbReference type="InterPro" id="IPR003959">
    <property type="entry name" value="ATPase_AAA_core"/>
</dbReference>
<dbReference type="InterPro" id="IPR000642">
    <property type="entry name" value="Peptidase_M41"/>
</dbReference>
<evidence type="ECO:0000256" key="1">
    <source>
        <dbReference type="RuleBase" id="RU003651"/>
    </source>
</evidence>
<dbReference type="RefSeq" id="WP_130716718.1">
    <property type="nucleotide sequence ID" value="NZ_SIOP01000001.1"/>
</dbReference>
<dbReference type="GO" id="GO:0016887">
    <property type="term" value="F:ATP hydrolysis activity"/>
    <property type="evidence" value="ECO:0007669"/>
    <property type="project" value="InterPro"/>
</dbReference>
<dbReference type="GO" id="GO:0006508">
    <property type="term" value="P:proteolysis"/>
    <property type="evidence" value="ECO:0007669"/>
    <property type="project" value="InterPro"/>
</dbReference>
<organism evidence="3 4">
    <name type="scientific">Rhizobium leguminosarum</name>
    <dbReference type="NCBI Taxonomy" id="384"/>
    <lineage>
        <taxon>Bacteria</taxon>
        <taxon>Pseudomonadati</taxon>
        <taxon>Pseudomonadota</taxon>
        <taxon>Alphaproteobacteria</taxon>
        <taxon>Hyphomicrobiales</taxon>
        <taxon>Rhizobiaceae</taxon>
        <taxon>Rhizobium/Agrobacterium group</taxon>
        <taxon>Rhizobium</taxon>
    </lineage>
</organism>
<dbReference type="PANTHER" id="PTHR23076">
    <property type="entry name" value="METALLOPROTEASE M41 FTSH"/>
    <property type="match status" value="1"/>
</dbReference>
<dbReference type="InterPro" id="IPR037219">
    <property type="entry name" value="Peptidase_M41-like"/>
</dbReference>
<dbReference type="Pfam" id="PF01434">
    <property type="entry name" value="Peptidase_M41"/>
    <property type="match status" value="1"/>
</dbReference>
<dbReference type="Gene3D" id="3.40.50.300">
    <property type="entry name" value="P-loop containing nucleotide triphosphate hydrolases"/>
    <property type="match status" value="1"/>
</dbReference>
<dbReference type="GO" id="GO:0004176">
    <property type="term" value="F:ATP-dependent peptidase activity"/>
    <property type="evidence" value="ECO:0007669"/>
    <property type="project" value="InterPro"/>
</dbReference>
<comment type="similarity">
    <text evidence="1">Belongs to the AAA ATPase family.</text>
</comment>
<evidence type="ECO:0000259" key="2">
    <source>
        <dbReference type="SMART" id="SM00382"/>
    </source>
</evidence>
<keyword evidence="1" id="KW-0547">Nucleotide-binding</keyword>
<dbReference type="InterPro" id="IPR027417">
    <property type="entry name" value="P-loop_NTPase"/>
</dbReference>
<dbReference type="InterPro" id="IPR003960">
    <property type="entry name" value="ATPase_AAA_CS"/>
</dbReference>
<dbReference type="Proteomes" id="UP000292974">
    <property type="component" value="Unassembled WGS sequence"/>
</dbReference>
<dbReference type="Gene3D" id="1.10.8.60">
    <property type="match status" value="1"/>
</dbReference>
<dbReference type="InterPro" id="IPR003593">
    <property type="entry name" value="AAA+_ATPase"/>
</dbReference>